<name>A0A2W6PLI2_9HELI</name>
<keyword evidence="1" id="KW-0812">Transmembrane</keyword>
<feature type="transmembrane region" description="Helical" evidence="1">
    <location>
        <begin position="12"/>
        <end position="29"/>
    </location>
</feature>
<proteinExistence type="predicted"/>
<dbReference type="AlphaFoldDB" id="A0A2W6PLI2"/>
<accession>A0A2W6PLI2</accession>
<dbReference type="EMBL" id="NBIU01000031">
    <property type="protein sequence ID" value="PZT47513.1"/>
    <property type="molecule type" value="Genomic_DNA"/>
</dbReference>
<gene>
    <name evidence="2" type="ORF">B6S12_08745</name>
</gene>
<keyword evidence="1" id="KW-0472">Membrane</keyword>
<feature type="transmembrane region" description="Helical" evidence="1">
    <location>
        <begin position="35"/>
        <end position="58"/>
    </location>
</feature>
<dbReference type="Proteomes" id="UP000249746">
    <property type="component" value="Unassembled WGS sequence"/>
</dbReference>
<evidence type="ECO:0000256" key="1">
    <source>
        <dbReference type="SAM" id="Phobius"/>
    </source>
</evidence>
<comment type="caution">
    <text evidence="2">The sequence shown here is derived from an EMBL/GenBank/DDBJ whole genome shotgun (WGS) entry which is preliminary data.</text>
</comment>
<keyword evidence="3" id="KW-1185">Reference proteome</keyword>
<organism evidence="2 3">
    <name type="scientific">Helicobacter valdiviensis</name>
    <dbReference type="NCBI Taxonomy" id="1458358"/>
    <lineage>
        <taxon>Bacteria</taxon>
        <taxon>Pseudomonadati</taxon>
        <taxon>Campylobacterota</taxon>
        <taxon>Epsilonproteobacteria</taxon>
        <taxon>Campylobacterales</taxon>
        <taxon>Helicobacteraceae</taxon>
        <taxon>Helicobacter</taxon>
    </lineage>
</organism>
<evidence type="ECO:0000313" key="3">
    <source>
        <dbReference type="Proteomes" id="UP000249746"/>
    </source>
</evidence>
<keyword evidence="1" id="KW-1133">Transmembrane helix</keyword>
<reference evidence="2 3" key="1">
    <citation type="submission" date="2017-03" db="EMBL/GenBank/DDBJ databases">
        <title>Genomic and clinical evidence uncovers the enterohepatic species Helicobacter valdiviensis as a potential human intestinal pathogen.</title>
        <authorList>
            <person name="Fresia P."/>
            <person name="Jara R."/>
            <person name="Sierra R."/>
            <person name="Ferres I."/>
            <person name="Greif G."/>
            <person name="Iraola G."/>
            <person name="Collado L."/>
        </authorList>
    </citation>
    <scope>NUCLEOTIDE SEQUENCE [LARGE SCALE GENOMIC DNA]</scope>
    <source>
        <strain evidence="2 3">WBE14</strain>
    </source>
</reference>
<sequence>MHFTRLCFKLSIYFVSIASVLTILIILGHKPIIHFLLKAILLLKILGAEMTMPCVLLIKAMFWMKKHGIKVSIFQMNLKKILNSQSPMIQFV</sequence>
<evidence type="ECO:0000313" key="2">
    <source>
        <dbReference type="EMBL" id="PZT47513.1"/>
    </source>
</evidence>
<protein>
    <submittedName>
        <fullName evidence="2">Uncharacterized protein</fullName>
    </submittedName>
</protein>